<dbReference type="Gramene" id="Pp3c12_11430V3.1">
    <property type="protein sequence ID" value="PAC:32972993.CDS.1"/>
    <property type="gene ID" value="Pp3c12_11430"/>
</dbReference>
<evidence type="ECO:0000256" key="10">
    <source>
        <dbReference type="ARBA" id="ARBA00070787"/>
    </source>
</evidence>
<dbReference type="PANTHER" id="PTHR23105">
    <property type="entry name" value="RIBOSOMAL PROTEIN L7AE FAMILY MEMBER"/>
    <property type="match status" value="1"/>
</dbReference>
<dbReference type="CDD" id="cd00403">
    <property type="entry name" value="Ribosomal_L1"/>
    <property type="match status" value="1"/>
</dbReference>
<feature type="region of interest" description="Disordered" evidence="11">
    <location>
        <begin position="323"/>
        <end position="347"/>
    </location>
</feature>
<keyword evidence="5" id="KW-0007">Acetylation</keyword>
<comment type="function">
    <text evidence="8">Regulates cellular senescence through inhibition of PTEN translation. Acts as a pro-apoptotic regulator in response to DNA damage.</text>
</comment>
<dbReference type="EnsemblPlants" id="Pp3c12_11430V3.1">
    <property type="protein sequence ID" value="PAC:32972993.CDS.1"/>
    <property type="gene ID" value="Pp3c12_11430"/>
</dbReference>
<evidence type="ECO:0000313" key="12">
    <source>
        <dbReference type="EMBL" id="PNR43760.1"/>
    </source>
</evidence>
<dbReference type="AlphaFoldDB" id="A0A2K1JQE3"/>
<protein>
    <recommendedName>
        <fullName evidence="10">Ribosomal L1 domain-containing protein 1</fullName>
    </recommendedName>
</protein>
<accession>A0A2K1JQE3</accession>
<evidence type="ECO:0000256" key="3">
    <source>
        <dbReference type="ARBA" id="ARBA00022553"/>
    </source>
</evidence>
<dbReference type="EnsemblPlants" id="Pp3c12_11430V3.3">
    <property type="protein sequence ID" value="PAC:32972995.CDS.1"/>
    <property type="gene ID" value="Pp3c12_11430"/>
</dbReference>
<sequence length="347" mass="38696">MRTGVSRAMAVTTGTEGGAALKPSGKVDSALVEKAVDALLKWSGSLKGKDKSQLLEDDQLLYVVVGLNKVPDRGRTNPYSVTLPHPLFQLDENLEVCLIISDRENTKLKMSKETAKERIEKEGLNIRKVISSSKLKKDYFSFEAKRKLCGSYDLFLADDRILGELPKVLGKGFYKKKKHPIPVNLTRAQWKGQIMSALSSTFVYVSGGTCSVVKVAKTSQLREEIIENVKAVCEGVAQQIPKKWANIRSYYLKTLESISLPIYQSLPDMPFKIDLPGLSQPDANQGMKQSKKKVRLAEVKKEKVDGSFMSESEDKTVVVQDTVAFDKSKKRKQRNVEGKPKKPRTKA</sequence>
<dbReference type="Pfam" id="PF00687">
    <property type="entry name" value="Ribosomal_L1"/>
    <property type="match status" value="1"/>
</dbReference>
<dbReference type="EMBL" id="ABEU02000012">
    <property type="protein sequence ID" value="PNR43760.1"/>
    <property type="molecule type" value="Genomic_DNA"/>
</dbReference>
<keyword evidence="3" id="KW-0597">Phosphoprotein</keyword>
<dbReference type="KEGG" id="ppp:112289267"/>
<dbReference type="InterPro" id="IPR028364">
    <property type="entry name" value="Ribosomal_uL1/biogenesis"/>
</dbReference>
<dbReference type="OMA" id="TCLIVKD"/>
<dbReference type="Gramene" id="Pp3c12_11430V3.2">
    <property type="protein sequence ID" value="PAC:32972994.CDS.1"/>
    <property type="gene ID" value="Pp3c12_11430"/>
</dbReference>
<keyword evidence="2" id="KW-1017">Isopeptide bond</keyword>
<evidence type="ECO:0000256" key="8">
    <source>
        <dbReference type="ARBA" id="ARBA00054167"/>
    </source>
</evidence>
<reference evidence="13" key="3">
    <citation type="submission" date="2020-12" db="UniProtKB">
        <authorList>
            <consortium name="EnsemblPlants"/>
        </authorList>
    </citation>
    <scope>IDENTIFICATION</scope>
</reference>
<evidence type="ECO:0000256" key="2">
    <source>
        <dbReference type="ARBA" id="ARBA00022499"/>
    </source>
</evidence>
<dbReference type="STRING" id="3218.A0A2K1JQE3"/>
<dbReference type="FunCoup" id="A0A2K1JQE3">
    <property type="interactions" value="3474"/>
</dbReference>
<dbReference type="Gene3D" id="3.40.50.790">
    <property type="match status" value="1"/>
</dbReference>
<dbReference type="PaxDb" id="3218-PP1S391_22V6.1"/>
<dbReference type="InterPro" id="IPR023674">
    <property type="entry name" value="Ribosomal_uL1-like"/>
</dbReference>
<dbReference type="EnsemblPlants" id="Pp3c12_11430V3.2">
    <property type="protein sequence ID" value="PAC:32972994.CDS.1"/>
    <property type="gene ID" value="Pp3c12_11430"/>
</dbReference>
<gene>
    <name evidence="13" type="primary">LOC112289267</name>
    <name evidence="12" type="ORF">PHYPA_016142</name>
</gene>
<evidence type="ECO:0000313" key="14">
    <source>
        <dbReference type="Proteomes" id="UP000006727"/>
    </source>
</evidence>
<evidence type="ECO:0000256" key="9">
    <source>
        <dbReference type="ARBA" id="ARBA00061550"/>
    </source>
</evidence>
<dbReference type="InterPro" id="IPR016095">
    <property type="entry name" value="Ribosomal_uL1_3-a/b-sand"/>
</dbReference>
<comment type="subcellular location">
    <subcellularLocation>
        <location evidence="1">Nucleus</location>
        <location evidence="1">Nucleolus</location>
    </subcellularLocation>
</comment>
<organism evidence="12">
    <name type="scientific">Physcomitrium patens</name>
    <name type="common">Spreading-leaved earth moss</name>
    <name type="synonym">Physcomitrella patens</name>
    <dbReference type="NCBI Taxonomy" id="3218"/>
    <lineage>
        <taxon>Eukaryota</taxon>
        <taxon>Viridiplantae</taxon>
        <taxon>Streptophyta</taxon>
        <taxon>Embryophyta</taxon>
        <taxon>Bryophyta</taxon>
        <taxon>Bryophytina</taxon>
        <taxon>Bryopsida</taxon>
        <taxon>Funariidae</taxon>
        <taxon>Funariales</taxon>
        <taxon>Funariaceae</taxon>
        <taxon>Physcomitrium</taxon>
    </lineage>
</organism>
<evidence type="ECO:0000256" key="5">
    <source>
        <dbReference type="ARBA" id="ARBA00022990"/>
    </source>
</evidence>
<evidence type="ECO:0000256" key="11">
    <source>
        <dbReference type="SAM" id="MobiDB-lite"/>
    </source>
</evidence>
<dbReference type="GO" id="GO:0005730">
    <property type="term" value="C:nucleolus"/>
    <property type="evidence" value="ECO:0000318"/>
    <property type="project" value="GO_Central"/>
</dbReference>
<dbReference type="GO" id="GO:0003723">
    <property type="term" value="F:RNA binding"/>
    <property type="evidence" value="ECO:0000318"/>
    <property type="project" value="GO_Central"/>
</dbReference>
<dbReference type="EnsemblPlants" id="Pp3c12_11430V3.4">
    <property type="protein sequence ID" value="PAC:32972996.CDS.1"/>
    <property type="gene ID" value="Pp3c12_11430"/>
</dbReference>
<dbReference type="FunFam" id="3.40.50.790:FF:000004">
    <property type="entry name" value="Ribosomal L1 domain-containing 1-like 1"/>
    <property type="match status" value="1"/>
</dbReference>
<keyword evidence="7" id="KW-0539">Nucleus</keyword>
<evidence type="ECO:0000256" key="6">
    <source>
        <dbReference type="ARBA" id="ARBA00023054"/>
    </source>
</evidence>
<dbReference type="EnsemblPlants" id="Pp3c12_11430V3.5">
    <property type="protein sequence ID" value="PAC:32972997.CDS.1"/>
    <property type="gene ID" value="Pp3c12_11430"/>
</dbReference>
<evidence type="ECO:0000313" key="13">
    <source>
        <dbReference type="EnsemblPlants" id="PAC:32972993.CDS.1"/>
    </source>
</evidence>
<dbReference type="SUPFAM" id="SSF56808">
    <property type="entry name" value="Ribosomal protein L1"/>
    <property type="match status" value="1"/>
</dbReference>
<dbReference type="Gramene" id="Pp3c12_11430V3.5">
    <property type="protein sequence ID" value="PAC:32972997.CDS.1"/>
    <property type="gene ID" value="Pp3c12_11430"/>
</dbReference>
<keyword evidence="14" id="KW-1185">Reference proteome</keyword>
<comment type="similarity">
    <text evidence="9">Belongs to the universal ribosomal protein uL1 family. Highly divergent.</text>
</comment>
<proteinExistence type="inferred from homology"/>
<dbReference type="Proteomes" id="UP000006727">
    <property type="component" value="Chromosome 12"/>
</dbReference>
<dbReference type="Gramene" id="Pp3c12_11430V3.3">
    <property type="protein sequence ID" value="PAC:32972995.CDS.1"/>
    <property type="gene ID" value="Pp3c12_11430"/>
</dbReference>
<dbReference type="OrthoDB" id="10251727at2759"/>
<dbReference type="GeneID" id="112289267"/>
<keyword evidence="6" id="KW-0175">Coiled coil</keyword>
<reference evidence="12 14" key="2">
    <citation type="journal article" date="2018" name="Plant J.">
        <title>The Physcomitrella patens chromosome-scale assembly reveals moss genome structure and evolution.</title>
        <authorList>
            <person name="Lang D."/>
            <person name="Ullrich K.K."/>
            <person name="Murat F."/>
            <person name="Fuchs J."/>
            <person name="Jenkins J."/>
            <person name="Haas F.B."/>
            <person name="Piednoel M."/>
            <person name="Gundlach H."/>
            <person name="Van Bel M."/>
            <person name="Meyberg R."/>
            <person name="Vives C."/>
            <person name="Morata J."/>
            <person name="Symeonidi A."/>
            <person name="Hiss M."/>
            <person name="Muchero W."/>
            <person name="Kamisugi Y."/>
            <person name="Saleh O."/>
            <person name="Blanc G."/>
            <person name="Decker E.L."/>
            <person name="van Gessel N."/>
            <person name="Grimwood J."/>
            <person name="Hayes R.D."/>
            <person name="Graham S.W."/>
            <person name="Gunter L.E."/>
            <person name="McDaniel S.F."/>
            <person name="Hoernstein S.N.W."/>
            <person name="Larsson A."/>
            <person name="Li F.W."/>
            <person name="Perroud P.F."/>
            <person name="Phillips J."/>
            <person name="Ranjan P."/>
            <person name="Rokshar D.S."/>
            <person name="Rothfels C.J."/>
            <person name="Schneider L."/>
            <person name="Shu S."/>
            <person name="Stevenson D.W."/>
            <person name="Thummler F."/>
            <person name="Tillich M."/>
            <person name="Villarreal Aguilar J.C."/>
            <person name="Widiez T."/>
            <person name="Wong G.K."/>
            <person name="Wymore A."/>
            <person name="Zhang Y."/>
            <person name="Zimmer A.D."/>
            <person name="Quatrano R.S."/>
            <person name="Mayer K.F.X."/>
            <person name="Goodstein D."/>
            <person name="Casacuberta J.M."/>
            <person name="Vandepoele K."/>
            <person name="Reski R."/>
            <person name="Cuming A.C."/>
            <person name="Tuskan G.A."/>
            <person name="Maumus F."/>
            <person name="Salse J."/>
            <person name="Schmutz J."/>
            <person name="Rensing S.A."/>
        </authorList>
    </citation>
    <scope>NUCLEOTIDE SEQUENCE [LARGE SCALE GENOMIC DNA]</scope>
    <source>
        <strain evidence="13 14">cv. Gransden 2004</strain>
    </source>
</reference>
<evidence type="ECO:0000256" key="1">
    <source>
        <dbReference type="ARBA" id="ARBA00004604"/>
    </source>
</evidence>
<dbReference type="InterPro" id="IPR050257">
    <property type="entry name" value="eL8/uL1-like"/>
</dbReference>
<dbReference type="RefSeq" id="XP_024390116.1">
    <property type="nucleotide sequence ID" value="XM_024534348.2"/>
</dbReference>
<evidence type="ECO:0000256" key="7">
    <source>
        <dbReference type="ARBA" id="ARBA00023242"/>
    </source>
</evidence>
<evidence type="ECO:0000256" key="4">
    <source>
        <dbReference type="ARBA" id="ARBA00022843"/>
    </source>
</evidence>
<name>A0A2K1JQE3_PHYPA</name>
<reference evidence="12 14" key="1">
    <citation type="journal article" date="2008" name="Science">
        <title>The Physcomitrella genome reveals evolutionary insights into the conquest of land by plants.</title>
        <authorList>
            <person name="Rensing S."/>
            <person name="Lang D."/>
            <person name="Zimmer A."/>
            <person name="Terry A."/>
            <person name="Salamov A."/>
            <person name="Shapiro H."/>
            <person name="Nishiyama T."/>
            <person name="Perroud P.-F."/>
            <person name="Lindquist E."/>
            <person name="Kamisugi Y."/>
            <person name="Tanahashi T."/>
            <person name="Sakakibara K."/>
            <person name="Fujita T."/>
            <person name="Oishi K."/>
            <person name="Shin-I T."/>
            <person name="Kuroki Y."/>
            <person name="Toyoda A."/>
            <person name="Suzuki Y."/>
            <person name="Hashimoto A."/>
            <person name="Yamaguchi K."/>
            <person name="Sugano A."/>
            <person name="Kohara Y."/>
            <person name="Fujiyama A."/>
            <person name="Anterola A."/>
            <person name="Aoki S."/>
            <person name="Ashton N."/>
            <person name="Barbazuk W.B."/>
            <person name="Barker E."/>
            <person name="Bennetzen J."/>
            <person name="Bezanilla M."/>
            <person name="Blankenship R."/>
            <person name="Cho S.H."/>
            <person name="Dutcher S."/>
            <person name="Estelle M."/>
            <person name="Fawcett J.A."/>
            <person name="Gundlach H."/>
            <person name="Hanada K."/>
            <person name="Heyl A."/>
            <person name="Hicks K.A."/>
            <person name="Hugh J."/>
            <person name="Lohr M."/>
            <person name="Mayer K."/>
            <person name="Melkozernov A."/>
            <person name="Murata T."/>
            <person name="Nelson D."/>
            <person name="Pils B."/>
            <person name="Prigge M."/>
            <person name="Reiss B."/>
            <person name="Renner T."/>
            <person name="Rombauts S."/>
            <person name="Rushton P."/>
            <person name="Sanderfoot A."/>
            <person name="Schween G."/>
            <person name="Shiu S.-H."/>
            <person name="Stueber K."/>
            <person name="Theodoulou F.L."/>
            <person name="Tu H."/>
            <person name="Van de Peer Y."/>
            <person name="Verrier P.J."/>
            <person name="Waters E."/>
            <person name="Wood A."/>
            <person name="Yang L."/>
            <person name="Cove D."/>
            <person name="Cuming A."/>
            <person name="Hasebe M."/>
            <person name="Lucas S."/>
            <person name="Mishler D.B."/>
            <person name="Reski R."/>
            <person name="Grigoriev I."/>
            <person name="Quatrano R.S."/>
            <person name="Boore J.L."/>
        </authorList>
    </citation>
    <scope>NUCLEOTIDE SEQUENCE [LARGE SCALE GENOMIC DNA]</scope>
    <source>
        <strain evidence="13 14">cv. Gransden 2004</strain>
    </source>
</reference>
<keyword evidence="4" id="KW-0832">Ubl conjugation</keyword>
<dbReference type="Gramene" id="Pp3c12_11430V3.4">
    <property type="protein sequence ID" value="PAC:32972996.CDS.1"/>
    <property type="gene ID" value="Pp3c12_11430"/>
</dbReference>